<feature type="transmembrane region" description="Helical" evidence="1">
    <location>
        <begin position="19"/>
        <end position="39"/>
    </location>
</feature>
<keyword evidence="3" id="KW-1185">Reference proteome</keyword>
<keyword evidence="1" id="KW-1133">Transmembrane helix</keyword>
<dbReference type="EMBL" id="BMAU01021373">
    <property type="protein sequence ID" value="GFY26047.1"/>
    <property type="molecule type" value="Genomic_DNA"/>
</dbReference>
<comment type="caution">
    <text evidence="2">The sequence shown here is derived from an EMBL/GenBank/DDBJ whole genome shotgun (WGS) entry which is preliminary data.</text>
</comment>
<name>A0A8X6W0K1_TRICX</name>
<dbReference type="AlphaFoldDB" id="A0A8X6W0K1"/>
<evidence type="ECO:0000256" key="1">
    <source>
        <dbReference type="SAM" id="Phobius"/>
    </source>
</evidence>
<proteinExistence type="predicted"/>
<reference evidence="2" key="1">
    <citation type="submission" date="2020-08" db="EMBL/GenBank/DDBJ databases">
        <title>Multicomponent nature underlies the extraordinary mechanical properties of spider dragline silk.</title>
        <authorList>
            <person name="Kono N."/>
            <person name="Nakamura H."/>
            <person name="Mori M."/>
            <person name="Yoshida Y."/>
            <person name="Ohtoshi R."/>
            <person name="Malay A.D."/>
            <person name="Moran D.A.P."/>
            <person name="Tomita M."/>
            <person name="Numata K."/>
            <person name="Arakawa K."/>
        </authorList>
    </citation>
    <scope>NUCLEOTIDE SEQUENCE</scope>
</reference>
<sequence length="98" mass="10831">MVDNDESCAVTADLLTNLFSQFAVGLGVILTLTFTILTLKSAIENPFLQVYCNDRIASTRVTSTRFSNLPFLPLSFQSFDLFKTLAVARNALESFGEE</sequence>
<evidence type="ECO:0000313" key="3">
    <source>
        <dbReference type="Proteomes" id="UP000887159"/>
    </source>
</evidence>
<evidence type="ECO:0000313" key="2">
    <source>
        <dbReference type="EMBL" id="GFY26047.1"/>
    </source>
</evidence>
<accession>A0A8X6W0K1</accession>
<keyword evidence="1" id="KW-0472">Membrane</keyword>
<gene>
    <name evidence="2" type="ORF">TNCV_1917971</name>
</gene>
<protein>
    <submittedName>
        <fullName evidence="2">Uncharacterized protein</fullName>
    </submittedName>
</protein>
<dbReference type="Proteomes" id="UP000887159">
    <property type="component" value="Unassembled WGS sequence"/>
</dbReference>
<organism evidence="2 3">
    <name type="scientific">Trichonephila clavipes</name>
    <name type="common">Golden silk orbweaver</name>
    <name type="synonym">Nephila clavipes</name>
    <dbReference type="NCBI Taxonomy" id="2585209"/>
    <lineage>
        <taxon>Eukaryota</taxon>
        <taxon>Metazoa</taxon>
        <taxon>Ecdysozoa</taxon>
        <taxon>Arthropoda</taxon>
        <taxon>Chelicerata</taxon>
        <taxon>Arachnida</taxon>
        <taxon>Araneae</taxon>
        <taxon>Araneomorphae</taxon>
        <taxon>Entelegynae</taxon>
        <taxon>Araneoidea</taxon>
        <taxon>Nephilidae</taxon>
        <taxon>Trichonephila</taxon>
    </lineage>
</organism>
<keyword evidence="1" id="KW-0812">Transmembrane</keyword>